<comment type="similarity">
    <text evidence="2">Belongs to the amino acid-polyamine-organocation (APC) superfamily. Spore germination protein (SGP) (TC 2.A.3.9) family.</text>
</comment>
<keyword evidence="6 8" id="KW-1133">Transmembrane helix</keyword>
<evidence type="ECO:0000256" key="7">
    <source>
        <dbReference type="ARBA" id="ARBA00023136"/>
    </source>
</evidence>
<gene>
    <name evidence="9" type="ORF">EDM57_20260</name>
</gene>
<dbReference type="GO" id="GO:0009847">
    <property type="term" value="P:spore germination"/>
    <property type="evidence" value="ECO:0007669"/>
    <property type="project" value="InterPro"/>
</dbReference>
<evidence type="ECO:0000256" key="8">
    <source>
        <dbReference type="SAM" id="Phobius"/>
    </source>
</evidence>
<evidence type="ECO:0000256" key="2">
    <source>
        <dbReference type="ARBA" id="ARBA00007998"/>
    </source>
</evidence>
<dbReference type="PANTHER" id="PTHR34975">
    <property type="entry name" value="SPORE GERMINATION PROTEIN A2"/>
    <property type="match status" value="1"/>
</dbReference>
<reference evidence="9 10" key="1">
    <citation type="submission" date="2018-10" db="EMBL/GenBank/DDBJ databases">
        <title>Phylogenomics of Brevibacillus.</title>
        <authorList>
            <person name="Dunlap C."/>
        </authorList>
    </citation>
    <scope>NUCLEOTIDE SEQUENCE [LARGE SCALE GENOMIC DNA]</scope>
    <source>
        <strain evidence="9 10">DSM 100115</strain>
    </source>
</reference>
<evidence type="ECO:0000313" key="9">
    <source>
        <dbReference type="EMBL" id="RNB52983.1"/>
    </source>
</evidence>
<dbReference type="Gene3D" id="1.20.1740.10">
    <property type="entry name" value="Amino acid/polyamine transporter I"/>
    <property type="match status" value="1"/>
</dbReference>
<evidence type="ECO:0000313" key="10">
    <source>
        <dbReference type="Proteomes" id="UP000268829"/>
    </source>
</evidence>
<feature type="transmembrane region" description="Helical" evidence="8">
    <location>
        <begin position="42"/>
        <end position="63"/>
    </location>
</feature>
<evidence type="ECO:0000256" key="4">
    <source>
        <dbReference type="ARBA" id="ARBA00022544"/>
    </source>
</evidence>
<feature type="transmembrane region" description="Helical" evidence="8">
    <location>
        <begin position="150"/>
        <end position="172"/>
    </location>
</feature>
<feature type="transmembrane region" description="Helical" evidence="8">
    <location>
        <begin position="83"/>
        <end position="116"/>
    </location>
</feature>
<dbReference type="AlphaFoldDB" id="A0A3M8APJ9"/>
<name>A0A3M8APJ9_9BACL</name>
<keyword evidence="4" id="KW-0309">Germination</keyword>
<feature type="transmembrane region" description="Helical" evidence="8">
    <location>
        <begin position="306"/>
        <end position="322"/>
    </location>
</feature>
<dbReference type="GO" id="GO:0016020">
    <property type="term" value="C:membrane"/>
    <property type="evidence" value="ECO:0007669"/>
    <property type="project" value="UniProtKB-SubCell"/>
</dbReference>
<feature type="transmembrane region" description="Helical" evidence="8">
    <location>
        <begin position="334"/>
        <end position="357"/>
    </location>
</feature>
<accession>A0A3M8APJ9</accession>
<keyword evidence="3" id="KW-0813">Transport</keyword>
<dbReference type="EMBL" id="RHHS01000052">
    <property type="protein sequence ID" value="RNB52983.1"/>
    <property type="molecule type" value="Genomic_DNA"/>
</dbReference>
<comment type="subcellular location">
    <subcellularLocation>
        <location evidence="1">Membrane</location>
        <topology evidence="1">Multi-pass membrane protein</topology>
    </subcellularLocation>
</comment>
<keyword evidence="10" id="KW-1185">Reference proteome</keyword>
<evidence type="ECO:0000256" key="6">
    <source>
        <dbReference type="ARBA" id="ARBA00022989"/>
    </source>
</evidence>
<feature type="transmembrane region" description="Helical" evidence="8">
    <location>
        <begin position="122"/>
        <end position="143"/>
    </location>
</feature>
<feature type="transmembrane region" description="Helical" evidence="8">
    <location>
        <begin position="192"/>
        <end position="208"/>
    </location>
</feature>
<evidence type="ECO:0000256" key="5">
    <source>
        <dbReference type="ARBA" id="ARBA00022692"/>
    </source>
</evidence>
<evidence type="ECO:0000256" key="1">
    <source>
        <dbReference type="ARBA" id="ARBA00004141"/>
    </source>
</evidence>
<protein>
    <submittedName>
        <fullName evidence="9">Spore gernimation protein</fullName>
    </submittedName>
</protein>
<dbReference type="Proteomes" id="UP000268829">
    <property type="component" value="Unassembled WGS sequence"/>
</dbReference>
<dbReference type="PANTHER" id="PTHR34975:SF2">
    <property type="entry name" value="SPORE GERMINATION PROTEIN A2"/>
    <property type="match status" value="1"/>
</dbReference>
<organism evidence="9 10">
    <name type="scientific">Brevibacillus gelatini</name>
    <dbReference type="NCBI Taxonomy" id="1655277"/>
    <lineage>
        <taxon>Bacteria</taxon>
        <taxon>Bacillati</taxon>
        <taxon>Bacillota</taxon>
        <taxon>Bacilli</taxon>
        <taxon>Bacillales</taxon>
        <taxon>Paenibacillaceae</taxon>
        <taxon>Brevibacillus</taxon>
    </lineage>
</organism>
<keyword evidence="5 8" id="KW-0812">Transmembrane</keyword>
<evidence type="ECO:0000256" key="3">
    <source>
        <dbReference type="ARBA" id="ARBA00022448"/>
    </source>
</evidence>
<comment type="caution">
    <text evidence="9">The sequence shown here is derived from an EMBL/GenBank/DDBJ whole genome shotgun (WGS) entry which is preliminary data.</text>
</comment>
<feature type="transmembrane region" description="Helical" evidence="8">
    <location>
        <begin position="215"/>
        <end position="240"/>
    </location>
</feature>
<dbReference type="InterPro" id="IPR004761">
    <property type="entry name" value="Spore_GerAB"/>
</dbReference>
<proteinExistence type="inferred from homology"/>
<sequence length="366" mass="41857">MKRYAFNELTVFQYIFLIHGAQVGIGVLSMPRELAEVAGTDGWISIILGWALAVIASLLIISIMKRYPDKTINDLLTLFFGKWLGKACIVLIALYCAVAAVTVITHTAAIINSWILSRTPGYVVTIFLAIPCYMIIQGGLRVLGRYAELIFYMTLWMPVVLMTAMPHTKWLYLLPIVKEGLGPIVTGTKSTILSFLGFELAFFLYPFLQRKQYASLGIIVANTLSMLIFLHITLFSYTFFSPDEITQYTWPTLNLWKVIEYRFLERMDIIFLAFYLFYLSTTSFPYLYFTVFSTSQMMGTVDHRKHLAIFLLLIVLALWLYTPNFIDLKKLTELWSFGGIVFGYALPALAVVPIWLLRRPSEERKA</sequence>
<dbReference type="OrthoDB" id="2380120at2"/>
<dbReference type="RefSeq" id="WP_122906502.1">
    <property type="nucleotide sequence ID" value="NZ_RHHS01000052.1"/>
</dbReference>
<dbReference type="NCBIfam" id="TIGR00912">
    <property type="entry name" value="2A0309"/>
    <property type="match status" value="1"/>
</dbReference>
<keyword evidence="7 8" id="KW-0472">Membrane</keyword>
<dbReference type="Pfam" id="PF03845">
    <property type="entry name" value="Spore_permease"/>
    <property type="match status" value="1"/>
</dbReference>
<feature type="transmembrane region" description="Helical" evidence="8">
    <location>
        <begin position="12"/>
        <end position="30"/>
    </location>
</feature>
<feature type="transmembrane region" description="Helical" evidence="8">
    <location>
        <begin position="269"/>
        <end position="294"/>
    </location>
</feature>